<dbReference type="Gene3D" id="3.20.20.150">
    <property type="entry name" value="Divalent-metal-dependent TIM barrel enzymes"/>
    <property type="match status" value="1"/>
</dbReference>
<dbReference type="EMBL" id="PKUR01000002">
    <property type="protein sequence ID" value="PLW86939.1"/>
    <property type="molecule type" value="Genomic_DNA"/>
</dbReference>
<protein>
    <submittedName>
        <fullName evidence="2">Sugar phosphate isomerase/epimerase</fullName>
    </submittedName>
</protein>
<reference evidence="2 3" key="1">
    <citation type="submission" date="2018-01" db="EMBL/GenBank/DDBJ databases">
        <title>The draft genome sequence of Halioglobus japonicus S1-36.</title>
        <authorList>
            <person name="Du Z.-J."/>
            <person name="Shi M.-J."/>
        </authorList>
    </citation>
    <scope>NUCLEOTIDE SEQUENCE [LARGE SCALE GENOMIC DNA]</scope>
    <source>
        <strain evidence="2 3">S1-36</strain>
    </source>
</reference>
<keyword evidence="3" id="KW-1185">Reference proteome</keyword>
<evidence type="ECO:0000259" key="1">
    <source>
        <dbReference type="Pfam" id="PF01261"/>
    </source>
</evidence>
<dbReference type="Pfam" id="PF01261">
    <property type="entry name" value="AP_endonuc_2"/>
    <property type="match status" value="1"/>
</dbReference>
<comment type="caution">
    <text evidence="2">The sequence shown here is derived from an EMBL/GenBank/DDBJ whole genome shotgun (WGS) entry which is preliminary data.</text>
</comment>
<dbReference type="InterPro" id="IPR013022">
    <property type="entry name" value="Xyl_isomerase-like_TIM-brl"/>
</dbReference>
<feature type="domain" description="Xylose isomerase-like TIM barrel" evidence="1">
    <location>
        <begin position="24"/>
        <end position="248"/>
    </location>
</feature>
<organism evidence="2 3">
    <name type="scientific">Halioglobus japonicus</name>
    <dbReference type="NCBI Taxonomy" id="930805"/>
    <lineage>
        <taxon>Bacteria</taxon>
        <taxon>Pseudomonadati</taxon>
        <taxon>Pseudomonadota</taxon>
        <taxon>Gammaproteobacteria</taxon>
        <taxon>Cellvibrionales</taxon>
        <taxon>Halieaceae</taxon>
        <taxon>Halioglobus</taxon>
    </lineage>
</organism>
<dbReference type="SUPFAM" id="SSF51658">
    <property type="entry name" value="Xylose isomerase-like"/>
    <property type="match status" value="1"/>
</dbReference>
<evidence type="ECO:0000313" key="3">
    <source>
        <dbReference type="Proteomes" id="UP000235162"/>
    </source>
</evidence>
<dbReference type="AlphaFoldDB" id="A0AAP8SNW9"/>
<evidence type="ECO:0000313" key="2">
    <source>
        <dbReference type="EMBL" id="PLW86939.1"/>
    </source>
</evidence>
<keyword evidence="2" id="KW-0413">Isomerase</keyword>
<dbReference type="GO" id="GO:0016853">
    <property type="term" value="F:isomerase activity"/>
    <property type="evidence" value="ECO:0007669"/>
    <property type="project" value="UniProtKB-KW"/>
</dbReference>
<gene>
    <name evidence="2" type="ORF">C0029_06265</name>
</gene>
<proteinExistence type="predicted"/>
<name>A0AAP8SNW9_9GAMM</name>
<accession>A0AAP8SNW9</accession>
<dbReference type="PANTHER" id="PTHR12110:SF41">
    <property type="entry name" value="INOSOSE DEHYDRATASE"/>
    <property type="match status" value="1"/>
</dbReference>
<dbReference type="InterPro" id="IPR050312">
    <property type="entry name" value="IolE/XylAMocC-like"/>
</dbReference>
<dbReference type="Proteomes" id="UP000235162">
    <property type="component" value="Unassembled WGS sequence"/>
</dbReference>
<dbReference type="InterPro" id="IPR036237">
    <property type="entry name" value="Xyl_isomerase-like_sf"/>
</dbReference>
<dbReference type="PANTHER" id="PTHR12110">
    <property type="entry name" value="HYDROXYPYRUVATE ISOMERASE"/>
    <property type="match status" value="1"/>
</dbReference>
<sequence>MNPKVGVQLWSVRDALQADFAGTLAALADMGFDGVEFYGNEFGPYGSKPLALKAYLESIGLVSAGAHVSAEALEPDQLAQTLAFHQQLGSPALVVGMDKRAWNKKGVYELSRLLNAAAQGSRDSGIQIGYHNHDKEFRSFKDSTFWDVLAENTLDEVVLQLDVGWATYADVDAVAYVQKYPGRTFSTHYKVHKPPFSLNKRPFVGEGDTDWPALLDANLTDGGTAWLLVEQEAYPDDMTPLETVATSLQGLQALLAAHENTE</sequence>